<reference evidence="2 3" key="1">
    <citation type="submission" date="2020-06" db="EMBL/GenBank/DDBJ databases">
        <title>The yeast mating-type switching endonuclease HO is a domesticated member of an unorthodox homing genetic element family.</title>
        <authorList>
            <person name="Coughlan A.Y."/>
            <person name="Lombardi L."/>
            <person name="Braun-Galleani S."/>
            <person name="Martos A.R."/>
            <person name="Galeote V."/>
            <person name="Bigey F."/>
            <person name="Dequin S."/>
            <person name="Byrne K.P."/>
            <person name="Wolfe K.H."/>
        </authorList>
    </citation>
    <scope>NUCLEOTIDE SEQUENCE [LARGE SCALE GENOMIC DNA]</scope>
    <source>
        <strain evidence="2 3">CBS764</strain>
    </source>
</reference>
<feature type="compositionally biased region" description="Basic and acidic residues" evidence="1">
    <location>
        <begin position="186"/>
        <end position="201"/>
    </location>
</feature>
<gene>
    <name evidence="2" type="ORF">HG536_0G02820</name>
</gene>
<dbReference type="RefSeq" id="XP_037141095.1">
    <property type="nucleotide sequence ID" value="XM_037285199.1"/>
</dbReference>
<accession>A0A7G3ZLN5</accession>
<feature type="compositionally biased region" description="Acidic residues" evidence="1">
    <location>
        <begin position="98"/>
        <end position="110"/>
    </location>
</feature>
<dbReference type="Proteomes" id="UP000515788">
    <property type="component" value="Chromosome 7"/>
</dbReference>
<evidence type="ECO:0000313" key="3">
    <source>
        <dbReference type="Proteomes" id="UP000515788"/>
    </source>
</evidence>
<feature type="region of interest" description="Disordered" evidence="1">
    <location>
        <begin position="41"/>
        <end position="201"/>
    </location>
</feature>
<dbReference type="AlphaFoldDB" id="A0A7G3ZLN5"/>
<proteinExistence type="predicted"/>
<dbReference type="GeneID" id="59327662"/>
<organism evidence="2 3">
    <name type="scientific">Torulaspora globosa</name>
    <dbReference type="NCBI Taxonomy" id="48254"/>
    <lineage>
        <taxon>Eukaryota</taxon>
        <taxon>Fungi</taxon>
        <taxon>Dikarya</taxon>
        <taxon>Ascomycota</taxon>
        <taxon>Saccharomycotina</taxon>
        <taxon>Saccharomycetes</taxon>
        <taxon>Saccharomycetales</taxon>
        <taxon>Saccharomycetaceae</taxon>
        <taxon>Torulaspora</taxon>
    </lineage>
</organism>
<dbReference type="EMBL" id="CP059252">
    <property type="protein sequence ID" value="QLL34421.1"/>
    <property type="molecule type" value="Genomic_DNA"/>
</dbReference>
<feature type="compositionally biased region" description="Polar residues" evidence="1">
    <location>
        <begin position="50"/>
        <end position="65"/>
    </location>
</feature>
<evidence type="ECO:0000256" key="1">
    <source>
        <dbReference type="SAM" id="MobiDB-lite"/>
    </source>
</evidence>
<feature type="compositionally biased region" description="Basic and acidic residues" evidence="1">
    <location>
        <begin position="111"/>
        <end position="130"/>
    </location>
</feature>
<feature type="compositionally biased region" description="Basic and acidic residues" evidence="1">
    <location>
        <begin position="165"/>
        <end position="176"/>
    </location>
</feature>
<evidence type="ECO:0000313" key="2">
    <source>
        <dbReference type="EMBL" id="QLL34421.1"/>
    </source>
</evidence>
<dbReference type="KEGG" id="tgb:HG536_0G02820"/>
<protein>
    <submittedName>
        <fullName evidence="2">Uncharacterized protein</fullName>
    </submittedName>
</protein>
<sequence>MSSGLNSSNVASGVQSYKDFTSLNAFGTISLPNLTLDHTGMTPFLKGGNNPRSSNRLQDDTPSQGQPGGIPLQANHLTDPLKSQPSSDDGDNRRTQDKDEDGFQEDDDDINDSHGSYDDEDDGGRTDARRQGVSPHPNYETATVLTDNKGRHWGIKAFSNKHLSSKNERVPCKDGDSDLSCRGNKPRKDDSKRNDASGVHDEDYRLPATWRSVWSA</sequence>
<name>A0A7G3ZLN5_9SACH</name>
<dbReference type="OrthoDB" id="428577at2759"/>
<keyword evidence="3" id="KW-1185">Reference proteome</keyword>